<accession>A0ACC2NW39</accession>
<protein>
    <submittedName>
        <fullName evidence="1">Uncharacterized protein</fullName>
    </submittedName>
</protein>
<name>A0ACC2NW39_9HYME</name>
<reference evidence="1" key="1">
    <citation type="submission" date="2023-04" db="EMBL/GenBank/DDBJ databases">
        <title>A chromosome-level genome assembly of the parasitoid wasp Eretmocerus hayati.</title>
        <authorList>
            <person name="Zhong Y."/>
            <person name="Liu S."/>
            <person name="Liu Y."/>
        </authorList>
    </citation>
    <scope>NUCLEOTIDE SEQUENCE</scope>
    <source>
        <strain evidence="1">ZJU_SS_LIU_2023</strain>
    </source>
</reference>
<evidence type="ECO:0000313" key="1">
    <source>
        <dbReference type="EMBL" id="KAJ8674816.1"/>
    </source>
</evidence>
<comment type="caution">
    <text evidence="1">The sequence shown here is derived from an EMBL/GenBank/DDBJ whole genome shotgun (WGS) entry which is preliminary data.</text>
</comment>
<proteinExistence type="predicted"/>
<organism evidence="1 2">
    <name type="scientific">Eretmocerus hayati</name>
    <dbReference type="NCBI Taxonomy" id="131215"/>
    <lineage>
        <taxon>Eukaryota</taxon>
        <taxon>Metazoa</taxon>
        <taxon>Ecdysozoa</taxon>
        <taxon>Arthropoda</taxon>
        <taxon>Hexapoda</taxon>
        <taxon>Insecta</taxon>
        <taxon>Pterygota</taxon>
        <taxon>Neoptera</taxon>
        <taxon>Endopterygota</taxon>
        <taxon>Hymenoptera</taxon>
        <taxon>Apocrita</taxon>
        <taxon>Proctotrupomorpha</taxon>
        <taxon>Chalcidoidea</taxon>
        <taxon>Aphelinidae</taxon>
        <taxon>Aphelininae</taxon>
        <taxon>Eretmocerus</taxon>
    </lineage>
</organism>
<evidence type="ECO:0000313" key="2">
    <source>
        <dbReference type="Proteomes" id="UP001239111"/>
    </source>
</evidence>
<dbReference type="Proteomes" id="UP001239111">
    <property type="component" value="Chromosome 2"/>
</dbReference>
<sequence length="101" mass="11437">MGQFEEYYCKLPRTLLRVSAALPDQPTRIRRIGVLVFVSISLSVVLPMVLHIILDDTGFEIFVENVAVSCLAITGVITYIITYAKRSQVFASIRRCLQIQF</sequence>
<keyword evidence="2" id="KW-1185">Reference proteome</keyword>
<dbReference type="EMBL" id="CM056742">
    <property type="protein sequence ID" value="KAJ8674816.1"/>
    <property type="molecule type" value="Genomic_DNA"/>
</dbReference>
<gene>
    <name evidence="1" type="ORF">QAD02_010602</name>
</gene>